<evidence type="ECO:0000256" key="4">
    <source>
        <dbReference type="ARBA" id="ARBA00022741"/>
    </source>
</evidence>
<dbReference type="InterPro" id="IPR003960">
    <property type="entry name" value="ATPase_AAA_CS"/>
</dbReference>
<dbReference type="AlphaFoldDB" id="A0A7R9KS25"/>
<dbReference type="GO" id="GO:0016887">
    <property type="term" value="F:ATP hydrolysis activity"/>
    <property type="evidence" value="ECO:0007669"/>
    <property type="project" value="InterPro"/>
</dbReference>
<organism evidence="12">
    <name type="scientific">Medioppia subpectinata</name>
    <dbReference type="NCBI Taxonomy" id="1979941"/>
    <lineage>
        <taxon>Eukaryota</taxon>
        <taxon>Metazoa</taxon>
        <taxon>Ecdysozoa</taxon>
        <taxon>Arthropoda</taxon>
        <taxon>Chelicerata</taxon>
        <taxon>Arachnida</taxon>
        <taxon>Acari</taxon>
        <taxon>Acariformes</taxon>
        <taxon>Sarcoptiformes</taxon>
        <taxon>Oribatida</taxon>
        <taxon>Brachypylina</taxon>
        <taxon>Oppioidea</taxon>
        <taxon>Oppiidae</taxon>
        <taxon>Medioppia</taxon>
    </lineage>
</organism>
<dbReference type="InterPro" id="IPR003959">
    <property type="entry name" value="ATPase_AAA_core"/>
</dbReference>
<dbReference type="InterPro" id="IPR027417">
    <property type="entry name" value="P-loop_NTPase"/>
</dbReference>
<protein>
    <recommendedName>
        <fullName evidence="8">Peroxisomal ATPase PEX6</fullName>
    </recommendedName>
    <alternativeName>
        <fullName evidence="9">Peroxin-6</fullName>
    </alternativeName>
</protein>
<feature type="domain" description="AAA+ ATPase" evidence="11">
    <location>
        <begin position="223"/>
        <end position="366"/>
    </location>
</feature>
<dbReference type="OrthoDB" id="6504845at2759"/>
<evidence type="ECO:0000259" key="11">
    <source>
        <dbReference type="SMART" id="SM00382"/>
    </source>
</evidence>
<evidence type="ECO:0000256" key="1">
    <source>
        <dbReference type="ARBA" id="ARBA00004370"/>
    </source>
</evidence>
<dbReference type="PROSITE" id="PS00674">
    <property type="entry name" value="AAA"/>
    <property type="match status" value="1"/>
</dbReference>
<dbReference type="GO" id="GO:0005524">
    <property type="term" value="F:ATP binding"/>
    <property type="evidence" value="ECO:0007669"/>
    <property type="project" value="UniProtKB-KW"/>
</dbReference>
<name>A0A7R9KS25_9ACAR</name>
<keyword evidence="7" id="KW-0472">Membrane</keyword>
<evidence type="ECO:0000256" key="8">
    <source>
        <dbReference type="ARBA" id="ARBA00034811"/>
    </source>
</evidence>
<evidence type="ECO:0000313" key="13">
    <source>
        <dbReference type="Proteomes" id="UP000759131"/>
    </source>
</evidence>
<keyword evidence="4" id="KW-0547">Nucleotide-binding</keyword>
<proteinExistence type="inferred from homology"/>
<dbReference type="Pfam" id="PF17862">
    <property type="entry name" value="AAA_lid_3"/>
    <property type="match status" value="1"/>
</dbReference>
<dbReference type="GO" id="GO:0016558">
    <property type="term" value="P:protein import into peroxisome matrix"/>
    <property type="evidence" value="ECO:0007669"/>
    <property type="project" value="TreeGrafter"/>
</dbReference>
<dbReference type="GO" id="GO:0005778">
    <property type="term" value="C:peroxisomal membrane"/>
    <property type="evidence" value="ECO:0007669"/>
    <property type="project" value="TreeGrafter"/>
</dbReference>
<evidence type="ECO:0000256" key="10">
    <source>
        <dbReference type="ARBA" id="ARBA00048778"/>
    </source>
</evidence>
<dbReference type="Proteomes" id="UP000759131">
    <property type="component" value="Unassembled WGS sequence"/>
</dbReference>
<dbReference type="InterPro" id="IPR003593">
    <property type="entry name" value="AAA+_ATPase"/>
</dbReference>
<keyword evidence="5" id="KW-0378">Hydrolase</keyword>
<evidence type="ECO:0000256" key="3">
    <source>
        <dbReference type="ARBA" id="ARBA00022593"/>
    </source>
</evidence>
<dbReference type="EMBL" id="CAJPIZ010005606">
    <property type="protein sequence ID" value="CAG2108767.1"/>
    <property type="molecule type" value="Genomic_DNA"/>
</dbReference>
<keyword evidence="6" id="KW-0067">ATP-binding</keyword>
<dbReference type="Gene3D" id="1.10.8.60">
    <property type="match status" value="2"/>
</dbReference>
<comment type="similarity">
    <text evidence="2">Belongs to the AAA ATPase family.</text>
</comment>
<reference evidence="12" key="1">
    <citation type="submission" date="2020-11" db="EMBL/GenBank/DDBJ databases">
        <authorList>
            <person name="Tran Van P."/>
        </authorList>
    </citation>
    <scope>NUCLEOTIDE SEQUENCE</scope>
</reference>
<evidence type="ECO:0000256" key="9">
    <source>
        <dbReference type="ARBA" id="ARBA00034920"/>
    </source>
</evidence>
<dbReference type="Pfam" id="PF00004">
    <property type="entry name" value="AAA"/>
    <property type="match status" value="2"/>
</dbReference>
<sequence length="718" mass="80566">MVDRRVDSLELIVSQRFLTYYNLSLNENDLCLKFINKCPEVKKLTIGVKTNDLYERINTDVWSQRVLELIRKDILLKEQIKYSSEIQISLIQSPEYSANHDFSTLLKTYFNKSRYIVKNDVIGICSEDDPLYQTKLKSLSHNEWPVIYFRVNSLEGNGCLIDSNHSNLYQTGSTHSYIPATLGSYYRTNVMQFEDNPNPCGLESYIRSLSEIVAPYLMPNNTSIGTVMIEGPIGCGKKTIVRAMCKNWNLHLYHINTNDILGDSAVLTETKIKTSLSKAAFYTPTVVLISNINILSNNELNDDSRIAKIFSQTLFEMNDKNCEYPLVVIATNSEPKMFANNELNSLFIHSLEIDCLDIEERENIIRSLIGQIATSDVNFKELAQRSAAFYLSDLKALVLNAIKYAFDLLRDDSNGVIEESDLTLAGVVLCNDHLMKALIDLQKMHFESIGSPNIPNVKWEDIGGHETIKSEILDTIQLPLECPQLISLGFKRSGVLLYGPPGTGKTLLAKAAAAQCSLNFLSVKGPELINMFVGQSEENVRNIFIKARKCAPSVIFFDELDSLAPNRGHSGDSGGVMDRVVSQLLAEMDGINKSNEVFVIGATNRVDLLDSALLRPGRFDRLLYVGIADDSQSRLKILKALTRKFHFDSDVDLERIESLCPSGLSGADLYSICSNALTKAIERNIKQLNDKTITEDEINHIEVQMSDFMSVLDKTYGK</sequence>
<dbReference type="InterPro" id="IPR041569">
    <property type="entry name" value="AAA_lid_3"/>
</dbReference>
<dbReference type="InterPro" id="IPR050168">
    <property type="entry name" value="AAA_ATPase_domain"/>
</dbReference>
<evidence type="ECO:0000256" key="7">
    <source>
        <dbReference type="ARBA" id="ARBA00023136"/>
    </source>
</evidence>
<dbReference type="PANTHER" id="PTHR23077:SF9">
    <property type="entry name" value="PEROXISOMAL ATPASE PEX6"/>
    <property type="match status" value="1"/>
</dbReference>
<dbReference type="Gene3D" id="3.40.50.300">
    <property type="entry name" value="P-loop containing nucleotide triphosphate hydrolases"/>
    <property type="match status" value="2"/>
</dbReference>
<feature type="domain" description="AAA+ ATPase" evidence="11">
    <location>
        <begin position="491"/>
        <end position="629"/>
    </location>
</feature>
<accession>A0A7R9KS25</accession>
<comment type="catalytic activity">
    <reaction evidence="10">
        <text>ATP + H2O = ADP + phosphate + H(+)</text>
        <dbReference type="Rhea" id="RHEA:13065"/>
        <dbReference type="ChEBI" id="CHEBI:15377"/>
        <dbReference type="ChEBI" id="CHEBI:15378"/>
        <dbReference type="ChEBI" id="CHEBI:30616"/>
        <dbReference type="ChEBI" id="CHEBI:43474"/>
        <dbReference type="ChEBI" id="CHEBI:456216"/>
    </reaction>
    <physiologicalReaction direction="left-to-right" evidence="10">
        <dbReference type="Rhea" id="RHEA:13066"/>
    </physiologicalReaction>
</comment>
<dbReference type="FunFam" id="3.40.50.300:FF:000109">
    <property type="entry name" value="Peroxisomal biogenesis factor 6"/>
    <property type="match status" value="1"/>
</dbReference>
<evidence type="ECO:0000256" key="5">
    <source>
        <dbReference type="ARBA" id="ARBA00022801"/>
    </source>
</evidence>
<gene>
    <name evidence="12" type="ORF">OSB1V03_LOCUS8759</name>
</gene>
<dbReference type="PANTHER" id="PTHR23077">
    <property type="entry name" value="AAA-FAMILY ATPASE"/>
    <property type="match status" value="1"/>
</dbReference>
<dbReference type="EMBL" id="OC860181">
    <property type="protein sequence ID" value="CAD7628337.1"/>
    <property type="molecule type" value="Genomic_DNA"/>
</dbReference>
<evidence type="ECO:0000313" key="12">
    <source>
        <dbReference type="EMBL" id="CAD7628337.1"/>
    </source>
</evidence>
<keyword evidence="13" id="KW-1185">Reference proteome</keyword>
<dbReference type="SMART" id="SM00382">
    <property type="entry name" value="AAA"/>
    <property type="match status" value="2"/>
</dbReference>
<dbReference type="SUPFAM" id="SSF52540">
    <property type="entry name" value="P-loop containing nucleoside triphosphate hydrolases"/>
    <property type="match status" value="2"/>
</dbReference>
<comment type="subcellular location">
    <subcellularLocation>
        <location evidence="1">Membrane</location>
    </subcellularLocation>
</comment>
<keyword evidence="3" id="KW-0962">Peroxisome biogenesis</keyword>
<evidence type="ECO:0000256" key="2">
    <source>
        <dbReference type="ARBA" id="ARBA00006914"/>
    </source>
</evidence>
<evidence type="ECO:0000256" key="6">
    <source>
        <dbReference type="ARBA" id="ARBA00022840"/>
    </source>
</evidence>
<dbReference type="GO" id="GO:0005829">
    <property type="term" value="C:cytosol"/>
    <property type="evidence" value="ECO:0007669"/>
    <property type="project" value="TreeGrafter"/>
</dbReference>